<evidence type="ECO:0000313" key="3">
    <source>
        <dbReference type="Proteomes" id="UP000053958"/>
    </source>
</evidence>
<protein>
    <submittedName>
        <fullName evidence="2">Uncharacterized protein</fullName>
    </submittedName>
</protein>
<feature type="compositionally biased region" description="Polar residues" evidence="1">
    <location>
        <begin position="1"/>
        <end position="13"/>
    </location>
</feature>
<dbReference type="GeneID" id="25314255"/>
<keyword evidence="3" id="KW-1185">Reference proteome</keyword>
<evidence type="ECO:0000256" key="1">
    <source>
        <dbReference type="SAM" id="MobiDB-lite"/>
    </source>
</evidence>
<evidence type="ECO:0000313" key="2">
    <source>
        <dbReference type="EMBL" id="KKA24092.1"/>
    </source>
</evidence>
<accession>A0A0F4Z0N6</accession>
<organism evidence="2 3">
    <name type="scientific">Rasamsonia emersonii (strain ATCC 16479 / CBS 393.64 / IMI 116815)</name>
    <dbReference type="NCBI Taxonomy" id="1408163"/>
    <lineage>
        <taxon>Eukaryota</taxon>
        <taxon>Fungi</taxon>
        <taxon>Dikarya</taxon>
        <taxon>Ascomycota</taxon>
        <taxon>Pezizomycotina</taxon>
        <taxon>Eurotiomycetes</taxon>
        <taxon>Eurotiomycetidae</taxon>
        <taxon>Eurotiales</taxon>
        <taxon>Trichocomaceae</taxon>
        <taxon>Rasamsonia</taxon>
    </lineage>
</organism>
<sequence length="106" mass="11742">MSGQIGLSSVTPDTSHRKSINATPGLRNRFPRGIVQITPDEATHTMRKKEDNPLVTILSSLSIKYHPEHNSGTTDPKRDVSIYQSGHRITITMSKIPSQSNILPRP</sequence>
<gene>
    <name evidence="2" type="ORF">T310_1904</name>
</gene>
<feature type="region of interest" description="Disordered" evidence="1">
    <location>
        <begin position="1"/>
        <end position="32"/>
    </location>
</feature>
<proteinExistence type="predicted"/>
<dbReference type="EMBL" id="LASV01000075">
    <property type="protein sequence ID" value="KKA24092.1"/>
    <property type="molecule type" value="Genomic_DNA"/>
</dbReference>
<dbReference type="RefSeq" id="XP_013330704.1">
    <property type="nucleotide sequence ID" value="XM_013475250.1"/>
</dbReference>
<comment type="caution">
    <text evidence="2">The sequence shown here is derived from an EMBL/GenBank/DDBJ whole genome shotgun (WGS) entry which is preliminary data.</text>
</comment>
<dbReference type="AlphaFoldDB" id="A0A0F4Z0N6"/>
<reference evidence="2 3" key="1">
    <citation type="submission" date="2015-04" db="EMBL/GenBank/DDBJ databases">
        <authorList>
            <person name="Heijne W.H."/>
            <person name="Fedorova N.D."/>
            <person name="Nierman W.C."/>
            <person name="Vollebregt A.W."/>
            <person name="Zhao Z."/>
            <person name="Wu L."/>
            <person name="Kumar M."/>
            <person name="Stam H."/>
            <person name="van den Berg M.A."/>
            <person name="Pel H.J."/>
        </authorList>
    </citation>
    <scope>NUCLEOTIDE SEQUENCE [LARGE SCALE GENOMIC DNA]</scope>
    <source>
        <strain evidence="2 3">CBS 393.64</strain>
    </source>
</reference>
<name>A0A0F4Z0N6_RASE3</name>
<dbReference type="Proteomes" id="UP000053958">
    <property type="component" value="Unassembled WGS sequence"/>
</dbReference>